<sequence length="114" mass="12758">MALETSLDLAQSSTGSQQASQAVESPIPVAITIHKKPTSKQRPARRPRNSSAERPTECPVCHAPSPKQWRMGICSQIHVCNPCSNYKYEANHMKPRPARLEVQRVKRRRAGGMR</sequence>
<accession>A0ABQ0LC44</accession>
<organism evidence="2 3">
    <name type="scientific">Mycena chlorophos</name>
    <name type="common">Agaric fungus</name>
    <name type="synonym">Agaricus chlorophos</name>
    <dbReference type="NCBI Taxonomy" id="658473"/>
    <lineage>
        <taxon>Eukaryota</taxon>
        <taxon>Fungi</taxon>
        <taxon>Dikarya</taxon>
        <taxon>Basidiomycota</taxon>
        <taxon>Agaricomycotina</taxon>
        <taxon>Agaricomycetes</taxon>
        <taxon>Agaricomycetidae</taxon>
        <taxon>Agaricales</taxon>
        <taxon>Marasmiineae</taxon>
        <taxon>Mycenaceae</taxon>
        <taxon>Mycena</taxon>
    </lineage>
</organism>
<protein>
    <recommendedName>
        <fullName evidence="4">GATA-type domain-containing protein</fullName>
    </recommendedName>
</protein>
<reference evidence="2" key="1">
    <citation type="submission" date="2014-09" db="EMBL/GenBank/DDBJ databases">
        <title>Genome sequence of the luminous mushroom Mycena chlorophos for searching fungal bioluminescence genes.</title>
        <authorList>
            <person name="Tanaka Y."/>
            <person name="Kasuga D."/>
            <person name="Oba Y."/>
            <person name="Hase S."/>
            <person name="Sato K."/>
            <person name="Oba Y."/>
            <person name="Sakakibara Y."/>
        </authorList>
    </citation>
    <scope>NUCLEOTIDE SEQUENCE</scope>
</reference>
<dbReference type="Gene3D" id="3.30.50.10">
    <property type="entry name" value="Erythroid Transcription Factor GATA-1, subunit A"/>
    <property type="match status" value="1"/>
</dbReference>
<evidence type="ECO:0000313" key="3">
    <source>
        <dbReference type="Proteomes" id="UP000815677"/>
    </source>
</evidence>
<dbReference type="SUPFAM" id="SSF57716">
    <property type="entry name" value="Glucocorticoid receptor-like (DNA-binding domain)"/>
    <property type="match status" value="1"/>
</dbReference>
<feature type="compositionally biased region" description="Low complexity" evidence="1">
    <location>
        <begin position="10"/>
        <end position="22"/>
    </location>
</feature>
<evidence type="ECO:0008006" key="4">
    <source>
        <dbReference type="Google" id="ProtNLM"/>
    </source>
</evidence>
<keyword evidence="3" id="KW-1185">Reference proteome</keyword>
<name>A0ABQ0LC44_MYCCL</name>
<proteinExistence type="predicted"/>
<feature type="region of interest" description="Disordered" evidence="1">
    <location>
        <begin position="1"/>
        <end position="60"/>
    </location>
</feature>
<dbReference type="InterPro" id="IPR013088">
    <property type="entry name" value="Znf_NHR/GATA"/>
</dbReference>
<evidence type="ECO:0000313" key="2">
    <source>
        <dbReference type="EMBL" id="GAT48112.1"/>
    </source>
</evidence>
<dbReference type="Proteomes" id="UP000815677">
    <property type="component" value="Unassembled WGS sequence"/>
</dbReference>
<evidence type="ECO:0000256" key="1">
    <source>
        <dbReference type="SAM" id="MobiDB-lite"/>
    </source>
</evidence>
<feature type="compositionally biased region" description="Basic residues" evidence="1">
    <location>
        <begin position="33"/>
        <end position="48"/>
    </location>
</feature>
<dbReference type="EMBL" id="DF844271">
    <property type="protein sequence ID" value="GAT48112.1"/>
    <property type="molecule type" value="Genomic_DNA"/>
</dbReference>
<gene>
    <name evidence="2" type="ORF">MCHLO_05545</name>
</gene>